<name>A0AB34PSL4_CANAX</name>
<organism evidence="2 3">
    <name type="scientific">Candida albicans P78048</name>
    <dbReference type="NCBI Taxonomy" id="1094989"/>
    <lineage>
        <taxon>Eukaryota</taxon>
        <taxon>Fungi</taxon>
        <taxon>Dikarya</taxon>
        <taxon>Ascomycota</taxon>
        <taxon>Saccharomycotina</taxon>
        <taxon>Pichiomycetes</taxon>
        <taxon>Debaryomycetaceae</taxon>
        <taxon>Candida/Lodderomyces clade</taxon>
        <taxon>Candida</taxon>
    </lineage>
</organism>
<gene>
    <name evidence="2" type="ORF">MG3_04731</name>
</gene>
<feature type="compositionally biased region" description="Low complexity" evidence="1">
    <location>
        <begin position="110"/>
        <end position="122"/>
    </location>
</feature>
<reference evidence="2 3" key="1">
    <citation type="submission" date="2013-12" db="EMBL/GenBank/DDBJ databases">
        <title>The Genome Sequence of Candida albicans P78048.</title>
        <authorList>
            <consortium name="The Broad Institute Genome Sequencing Platform"/>
            <consortium name="The Broad Institute Genome Sequencing Center for Infectious Disease"/>
            <person name="Cuomo C."/>
            <person name="Bennett R."/>
            <person name="Hirakawa M."/>
            <person name="Noverr M."/>
            <person name="Mitchell A."/>
            <person name="Young S.K."/>
            <person name="Zeng Q."/>
            <person name="Gargeya S."/>
            <person name="Fitzgerald M."/>
            <person name="Abouelleil A."/>
            <person name="Alvarado L."/>
            <person name="Berlin A.M."/>
            <person name="Chapman S.B."/>
            <person name="Dewar J."/>
            <person name="Goldberg J."/>
            <person name="Griggs A."/>
            <person name="Gujja S."/>
            <person name="Hansen M."/>
            <person name="Howarth C."/>
            <person name="Imamovic A."/>
            <person name="Larimer J."/>
            <person name="McCowan C."/>
            <person name="Murphy C."/>
            <person name="Pearson M."/>
            <person name="Priest M."/>
            <person name="Roberts A."/>
            <person name="Saif S."/>
            <person name="Shea T."/>
            <person name="Sykes S."/>
            <person name="Wortman J."/>
            <person name="Nusbaum C."/>
            <person name="Birren B."/>
        </authorList>
    </citation>
    <scope>NUCLEOTIDE SEQUENCE [LARGE SCALE GENOMIC DNA]</scope>
    <source>
        <strain evidence="2 3">P78048</strain>
    </source>
</reference>
<dbReference type="Proteomes" id="UP000030161">
    <property type="component" value="Unassembled WGS sequence"/>
</dbReference>
<feature type="compositionally biased region" description="Basic and acidic residues" evidence="1">
    <location>
        <begin position="136"/>
        <end position="147"/>
    </location>
</feature>
<feature type="non-terminal residue" evidence="2">
    <location>
        <position position="1"/>
    </location>
</feature>
<sequence length="147" mass="16944">SATIILIQLIYFDGDEWKFFFFLWMVVMGDKFSVPTNQSKERQPIVKKKKKKKRTNIYSYILIISFPVIDQFQMSESLNIQELTDNSSIIPISTESTDVQDVTSVSNKDTTTTTTTTTTEITTRVRKSSPSPSANENDKKRLKKEFQ</sequence>
<evidence type="ECO:0000313" key="3">
    <source>
        <dbReference type="Proteomes" id="UP000030161"/>
    </source>
</evidence>
<accession>A0AB34PSL4</accession>
<protein>
    <submittedName>
        <fullName evidence="2">Uncharacterized protein</fullName>
    </submittedName>
</protein>
<proteinExistence type="predicted"/>
<dbReference type="EMBL" id="AJIX01000033">
    <property type="protein sequence ID" value="KGR07454.1"/>
    <property type="molecule type" value="Genomic_DNA"/>
</dbReference>
<evidence type="ECO:0000313" key="2">
    <source>
        <dbReference type="EMBL" id="KGR07454.1"/>
    </source>
</evidence>
<feature type="compositionally biased region" description="Polar residues" evidence="1">
    <location>
        <begin position="97"/>
        <end position="109"/>
    </location>
</feature>
<comment type="caution">
    <text evidence="2">The sequence shown here is derived from an EMBL/GenBank/DDBJ whole genome shotgun (WGS) entry which is preliminary data.</text>
</comment>
<feature type="non-terminal residue" evidence="2">
    <location>
        <position position="147"/>
    </location>
</feature>
<dbReference type="AlphaFoldDB" id="A0AB34PSL4"/>
<feature type="region of interest" description="Disordered" evidence="1">
    <location>
        <begin position="97"/>
        <end position="147"/>
    </location>
</feature>
<evidence type="ECO:0000256" key="1">
    <source>
        <dbReference type="SAM" id="MobiDB-lite"/>
    </source>
</evidence>